<proteinExistence type="predicted"/>
<accession>A0A0G9K503</accession>
<dbReference type="RefSeq" id="WP_004510789.1">
    <property type="nucleotide sequence ID" value="NZ_JAIQ01000063.1"/>
</dbReference>
<dbReference type="PATRIC" id="fig|1447256.3.peg.537"/>
<sequence length="81" mass="9737">MKEFEKYFIIDEFEDGWGMENVESEEQLFDYCTEVLFIPDDKIEELNMKDDELEIILADLENEDINDDWYVNLLKNAKESS</sequence>
<name>A0A0G9K503_9BACT</name>
<protein>
    <submittedName>
        <fullName evidence="1">Uncharacterized protein</fullName>
    </submittedName>
</protein>
<evidence type="ECO:0000313" key="1">
    <source>
        <dbReference type="EMBL" id="KLE01602.1"/>
    </source>
</evidence>
<comment type="caution">
    <text evidence="1">The sequence shown here is derived from an EMBL/GenBank/DDBJ whole genome shotgun (WGS) entry which is preliminary data.</text>
</comment>
<dbReference type="Proteomes" id="UP000035514">
    <property type="component" value="Unassembled WGS sequence"/>
</dbReference>
<evidence type="ECO:0000313" key="2">
    <source>
        <dbReference type="Proteomes" id="UP000035514"/>
    </source>
</evidence>
<gene>
    <name evidence="1" type="ORF">AA20_02795</name>
</gene>
<dbReference type="EMBL" id="JAIQ01000063">
    <property type="protein sequence ID" value="KLE01602.1"/>
    <property type="molecule type" value="Genomic_DNA"/>
</dbReference>
<reference evidence="1 2" key="1">
    <citation type="submission" date="2014-01" db="EMBL/GenBank/DDBJ databases">
        <title>Development of a Comparative Genomic Fingerprinting Assay for High Resolution Genotyping of Arcobacter butzleri.</title>
        <authorList>
            <person name="Webb A.L."/>
            <person name="Inglis G.D."/>
            <person name="Kruczkiewicz P."/>
            <person name="Selinger L.B."/>
            <person name="Taboada E.N."/>
        </authorList>
    </citation>
    <scope>NUCLEOTIDE SEQUENCE [LARGE SCALE GENOMIC DNA]</scope>
    <source>
        <strain evidence="1 2">L348</strain>
    </source>
</reference>
<dbReference type="AlphaFoldDB" id="A0A0G9K503"/>
<organism evidence="1 2">
    <name type="scientific">Aliarcobacter butzleri L348</name>
    <dbReference type="NCBI Taxonomy" id="1447256"/>
    <lineage>
        <taxon>Bacteria</taxon>
        <taxon>Pseudomonadati</taxon>
        <taxon>Campylobacterota</taxon>
        <taxon>Epsilonproteobacteria</taxon>
        <taxon>Campylobacterales</taxon>
        <taxon>Arcobacteraceae</taxon>
        <taxon>Aliarcobacter</taxon>
    </lineage>
</organism>